<dbReference type="EMBL" id="MWML01000002">
    <property type="protein sequence ID" value="TCG10056.1"/>
    <property type="molecule type" value="Genomic_DNA"/>
</dbReference>
<accession>A0A4R0XHJ9</accession>
<reference evidence="1 2" key="1">
    <citation type="submission" date="2017-02" db="EMBL/GenBank/DDBJ databases">
        <title>Paraburkholderia sophoroidis sp. nov. and Paraburkholderia steynii sp. nov. rhizobial symbionts of the fynbos legume Hypocalyptus sophoroides.</title>
        <authorList>
            <person name="Steenkamp E.T."/>
            <person name="Beukes C.W."/>
            <person name="Van Zyl E."/>
            <person name="Avontuur J."/>
            <person name="Chan W.Y."/>
            <person name="Hassen A."/>
            <person name="Palmer M."/>
            <person name="Mthombeni L."/>
            <person name="Phalane F."/>
            <person name="Sereme K."/>
            <person name="Venter S.N."/>
        </authorList>
    </citation>
    <scope>NUCLEOTIDE SEQUENCE [LARGE SCALE GENOMIC DNA]</scope>
    <source>
        <strain evidence="1 2">HC1.1ba</strain>
    </source>
</reference>
<name>A0A4R0XHJ9_9BURK</name>
<dbReference type="Proteomes" id="UP000294200">
    <property type="component" value="Unassembled WGS sequence"/>
</dbReference>
<protein>
    <submittedName>
        <fullName evidence="1">Uncharacterized protein</fullName>
    </submittedName>
</protein>
<evidence type="ECO:0000313" key="1">
    <source>
        <dbReference type="EMBL" id="TCG10056.1"/>
    </source>
</evidence>
<organism evidence="1 2">
    <name type="scientific">Paraburkholderia steynii</name>
    <dbReference type="NCBI Taxonomy" id="1245441"/>
    <lineage>
        <taxon>Bacteria</taxon>
        <taxon>Pseudomonadati</taxon>
        <taxon>Pseudomonadota</taxon>
        <taxon>Betaproteobacteria</taxon>
        <taxon>Burkholderiales</taxon>
        <taxon>Burkholderiaceae</taxon>
        <taxon>Paraburkholderia</taxon>
    </lineage>
</organism>
<dbReference type="AlphaFoldDB" id="A0A4R0XHJ9"/>
<keyword evidence="2" id="KW-1185">Reference proteome</keyword>
<sequence>MADGQTSLRALVEHWLAPGEAHRVRVVEFRNNRVRQQCYVRVEVSKTDECMAMFFFRHQDGIWRVFPPARVRPAMGFGRSFTR</sequence>
<comment type="caution">
    <text evidence="1">The sequence shown here is derived from an EMBL/GenBank/DDBJ whole genome shotgun (WGS) entry which is preliminary data.</text>
</comment>
<proteinExistence type="predicted"/>
<evidence type="ECO:0000313" key="2">
    <source>
        <dbReference type="Proteomes" id="UP000294200"/>
    </source>
</evidence>
<gene>
    <name evidence="1" type="ORF">BZM27_00955</name>
</gene>